<dbReference type="Proteomes" id="UP001187471">
    <property type="component" value="Unassembled WGS sequence"/>
</dbReference>
<accession>A0AA88QNL7</accession>
<evidence type="ECO:0000313" key="3">
    <source>
        <dbReference type="Proteomes" id="UP001187471"/>
    </source>
</evidence>
<name>A0AA88QNL7_9ASTE</name>
<dbReference type="InterPro" id="IPR005162">
    <property type="entry name" value="Retrotrans_gag_dom"/>
</dbReference>
<organism evidence="2 3">
    <name type="scientific">Escallonia rubra</name>
    <dbReference type="NCBI Taxonomy" id="112253"/>
    <lineage>
        <taxon>Eukaryota</taxon>
        <taxon>Viridiplantae</taxon>
        <taxon>Streptophyta</taxon>
        <taxon>Embryophyta</taxon>
        <taxon>Tracheophyta</taxon>
        <taxon>Spermatophyta</taxon>
        <taxon>Magnoliopsida</taxon>
        <taxon>eudicotyledons</taxon>
        <taxon>Gunneridae</taxon>
        <taxon>Pentapetalae</taxon>
        <taxon>asterids</taxon>
        <taxon>campanulids</taxon>
        <taxon>Escalloniales</taxon>
        <taxon>Escalloniaceae</taxon>
        <taxon>Escallonia</taxon>
    </lineage>
</organism>
<evidence type="ECO:0000313" key="2">
    <source>
        <dbReference type="EMBL" id="KAK2974074.1"/>
    </source>
</evidence>
<dbReference type="EMBL" id="JAVXUO010002340">
    <property type="protein sequence ID" value="KAK2974074.1"/>
    <property type="molecule type" value="Genomic_DNA"/>
</dbReference>
<dbReference type="AlphaFoldDB" id="A0AA88QNL7"/>
<feature type="domain" description="Retrotransposon gag" evidence="1">
    <location>
        <begin position="2"/>
        <end position="51"/>
    </location>
</feature>
<comment type="caution">
    <text evidence="2">The sequence shown here is derived from an EMBL/GenBank/DDBJ whole genome shotgun (WGS) entry which is preliminary data.</text>
</comment>
<evidence type="ECO:0000259" key="1">
    <source>
        <dbReference type="Pfam" id="PF03732"/>
    </source>
</evidence>
<reference evidence="2" key="1">
    <citation type="submission" date="2022-12" db="EMBL/GenBank/DDBJ databases">
        <title>Draft genome assemblies for two species of Escallonia (Escalloniales).</title>
        <authorList>
            <person name="Chanderbali A."/>
            <person name="Dervinis C."/>
            <person name="Anghel I."/>
            <person name="Soltis D."/>
            <person name="Soltis P."/>
            <person name="Zapata F."/>
        </authorList>
    </citation>
    <scope>NUCLEOTIDE SEQUENCE</scope>
    <source>
        <strain evidence="2">UCBG92.1500</strain>
        <tissue evidence="2">Leaf</tissue>
    </source>
</reference>
<keyword evidence="3" id="KW-1185">Reference proteome</keyword>
<gene>
    <name evidence="2" type="ORF">RJ640_013583</name>
</gene>
<feature type="non-terminal residue" evidence="2">
    <location>
        <position position="1"/>
    </location>
</feature>
<proteinExistence type="predicted"/>
<protein>
    <recommendedName>
        <fullName evidence="1">Retrotransposon gag domain-containing protein</fullName>
    </recommendedName>
</protein>
<dbReference type="Pfam" id="PF03732">
    <property type="entry name" value="Retrotrans_gag"/>
    <property type="match status" value="1"/>
</dbReference>
<sequence length="75" mass="9077">EAMESDFMWISQHLNEMITEYEERFARLLRFASHLVQDETYRARKFRKGLRFEIRRHMSILDNPTYAQVVDGAQP</sequence>